<dbReference type="SUPFAM" id="SSF81301">
    <property type="entry name" value="Nucleotidyltransferase"/>
    <property type="match status" value="1"/>
</dbReference>
<gene>
    <name evidence="1" type="ORF">A3E44_00420</name>
</gene>
<evidence type="ECO:0000313" key="2">
    <source>
        <dbReference type="Proteomes" id="UP000178603"/>
    </source>
</evidence>
<dbReference type="EMBL" id="MGGW01000017">
    <property type="protein sequence ID" value="OGM54134.1"/>
    <property type="molecule type" value="Genomic_DNA"/>
</dbReference>
<comment type="caution">
    <text evidence="1">The sequence shown here is derived from an EMBL/GenBank/DDBJ whole genome shotgun (WGS) entry which is preliminary data.</text>
</comment>
<organism evidence="1 2">
    <name type="scientific">Candidatus Woesebacteria bacterium RIFCSPHIGHO2_12_FULL_41_24</name>
    <dbReference type="NCBI Taxonomy" id="1802510"/>
    <lineage>
        <taxon>Bacteria</taxon>
        <taxon>Candidatus Woeseibacteriota</taxon>
    </lineage>
</organism>
<name>A0A1F8AQV8_9BACT</name>
<reference evidence="1 2" key="1">
    <citation type="journal article" date="2016" name="Nat. Commun.">
        <title>Thousands of microbial genomes shed light on interconnected biogeochemical processes in an aquifer system.</title>
        <authorList>
            <person name="Anantharaman K."/>
            <person name="Brown C.T."/>
            <person name="Hug L.A."/>
            <person name="Sharon I."/>
            <person name="Castelle C.J."/>
            <person name="Probst A.J."/>
            <person name="Thomas B.C."/>
            <person name="Singh A."/>
            <person name="Wilkins M.J."/>
            <person name="Karaoz U."/>
            <person name="Brodie E.L."/>
            <person name="Williams K.H."/>
            <person name="Hubbard S.S."/>
            <person name="Banfield J.F."/>
        </authorList>
    </citation>
    <scope>NUCLEOTIDE SEQUENCE [LARGE SCALE GENOMIC DNA]</scope>
</reference>
<dbReference type="Pfam" id="PF04229">
    <property type="entry name" value="GrpB"/>
    <property type="match status" value="1"/>
</dbReference>
<dbReference type="InterPro" id="IPR043519">
    <property type="entry name" value="NT_sf"/>
</dbReference>
<evidence type="ECO:0000313" key="1">
    <source>
        <dbReference type="EMBL" id="OGM54134.1"/>
    </source>
</evidence>
<dbReference type="Proteomes" id="UP000178603">
    <property type="component" value="Unassembled WGS sequence"/>
</dbReference>
<accession>A0A1F8AQV8</accession>
<protein>
    <submittedName>
        <fullName evidence="1">Uncharacterized protein</fullName>
    </submittedName>
</protein>
<dbReference type="Gene3D" id="3.30.460.10">
    <property type="entry name" value="Beta Polymerase, domain 2"/>
    <property type="match status" value="1"/>
</dbReference>
<dbReference type="AlphaFoldDB" id="A0A1F8AQV8"/>
<proteinExistence type="predicted"/>
<sequence length="177" mass="21123">MFMKGLNKFPEEYFLKYKTKPVTLKPYNLQQEQIAEIYIKKIGKVLKDYNIRLKIRGSTAFKIMGKGEVEVGVYPNDKEWNKVVDKLKSVFGEPENVETDYVRFNDIYKDTEVEIILLKEHEADVDIKLHDYLIAHPELLKEYVDIKKKYCYSKREYQRQKHYFLSKVIESIPGEEL</sequence>
<dbReference type="InterPro" id="IPR007344">
    <property type="entry name" value="GrpB/CoaE"/>
</dbReference>